<dbReference type="Gene3D" id="1.10.10.10">
    <property type="entry name" value="Winged helix-like DNA-binding domain superfamily/Winged helix DNA-binding domain"/>
    <property type="match status" value="1"/>
</dbReference>
<reference evidence="1" key="1">
    <citation type="submission" date="2022-01" db="EMBL/GenBank/DDBJ databases">
        <title>Novel bile acid biosynthetic pathways are enriched in the microbiome of centenarians.</title>
        <authorList>
            <person name="Sato Y."/>
            <person name="Atarashi K."/>
            <person name="Plichta R.D."/>
            <person name="Arai Y."/>
            <person name="Sasajima S."/>
            <person name="Kearney M.S."/>
            <person name="Suda W."/>
            <person name="Takeshita K."/>
            <person name="Sasaki T."/>
            <person name="Okamoto S."/>
            <person name="Skelly N.A."/>
            <person name="Okamura Y."/>
            <person name="Vlamakis H."/>
            <person name="Li Y."/>
            <person name="Tanoue T."/>
            <person name="Takei H."/>
            <person name="Nittono H."/>
            <person name="Narushima S."/>
            <person name="Irie J."/>
            <person name="Itoh H."/>
            <person name="Moriya K."/>
            <person name="Sugiura Y."/>
            <person name="Suematsu M."/>
            <person name="Moritoki N."/>
            <person name="Shibata S."/>
            <person name="Littman R.D."/>
            <person name="Fischbach A.M."/>
            <person name="Uwamino Y."/>
            <person name="Inoue T."/>
            <person name="Honda A."/>
            <person name="Hattori M."/>
            <person name="Murai T."/>
            <person name="Xavier J.R."/>
            <person name="Hirose N."/>
            <person name="Honda K."/>
        </authorList>
    </citation>
    <scope>NUCLEOTIDE SEQUENCE</scope>
    <source>
        <strain evidence="1">CE91-St55</strain>
    </source>
</reference>
<dbReference type="SUPFAM" id="SSF46785">
    <property type="entry name" value="Winged helix' DNA-binding domain"/>
    <property type="match status" value="1"/>
</dbReference>
<dbReference type="SMART" id="SM00956">
    <property type="entry name" value="RQC"/>
    <property type="match status" value="1"/>
</dbReference>
<dbReference type="InterPro" id="IPR036390">
    <property type="entry name" value="WH_DNA-bd_sf"/>
</dbReference>
<accession>A0A413XHH4</accession>
<dbReference type="RefSeq" id="WP_006772190.1">
    <property type="nucleotide sequence ID" value="NZ_BQNJ01000001.1"/>
</dbReference>
<dbReference type="GO" id="GO:0006281">
    <property type="term" value="P:DNA repair"/>
    <property type="evidence" value="ECO:0007669"/>
    <property type="project" value="InterPro"/>
</dbReference>
<comment type="caution">
    <text evidence="1">The sequence shown here is derived from an EMBL/GenBank/DDBJ whole genome shotgun (WGS) entry which is preliminary data.</text>
</comment>
<dbReference type="EMBL" id="BQNJ01000001">
    <property type="protein sequence ID" value="GKG98734.1"/>
    <property type="molecule type" value="Genomic_DNA"/>
</dbReference>
<name>A0A413XHH4_9FIRM</name>
<dbReference type="GO" id="GO:0043138">
    <property type="term" value="F:3'-5' DNA helicase activity"/>
    <property type="evidence" value="ECO:0007669"/>
    <property type="project" value="InterPro"/>
</dbReference>
<dbReference type="InterPro" id="IPR018982">
    <property type="entry name" value="RQC_domain"/>
</dbReference>
<organism evidence="1 2">
    <name type="scientific">Hungatella hathewayi</name>
    <dbReference type="NCBI Taxonomy" id="154046"/>
    <lineage>
        <taxon>Bacteria</taxon>
        <taxon>Bacillati</taxon>
        <taxon>Bacillota</taxon>
        <taxon>Clostridia</taxon>
        <taxon>Lachnospirales</taxon>
        <taxon>Lachnospiraceae</taxon>
        <taxon>Hungatella</taxon>
    </lineage>
</organism>
<proteinExistence type="predicted"/>
<dbReference type="GO" id="GO:0006260">
    <property type="term" value="P:DNA replication"/>
    <property type="evidence" value="ECO:0007669"/>
    <property type="project" value="InterPro"/>
</dbReference>
<dbReference type="Proteomes" id="UP001055091">
    <property type="component" value="Unassembled WGS sequence"/>
</dbReference>
<evidence type="ECO:0000313" key="1">
    <source>
        <dbReference type="EMBL" id="GKG98734.1"/>
    </source>
</evidence>
<protein>
    <submittedName>
        <fullName evidence="1">RQC domain protein</fullName>
    </submittedName>
</protein>
<sequence>MTRKSRIHYELETGEITSLKPEELRAILRAADELIATGGRGMLVKILKGSKDKKVLEYKLDQCPAYGYYHDLTMDEISRRVDFAIVKRYLRIEYSGRLPMLVFTDKGWEIECETYTEEWFQRFEETVTSKVLHLDMFEELKSVNRQVVFGLLNRIKERGDKEYIPLLKAWQEGEVRKDRERIGGVIKFLEEGKGCE</sequence>
<dbReference type="NCBIfam" id="NF041107">
    <property type="entry name" value="RQC_minor_1"/>
    <property type="match status" value="1"/>
</dbReference>
<gene>
    <name evidence="1" type="ORF">CE91St55_07160</name>
</gene>
<dbReference type="InterPro" id="IPR036388">
    <property type="entry name" value="WH-like_DNA-bd_sf"/>
</dbReference>
<dbReference type="GeneID" id="93147306"/>
<evidence type="ECO:0000313" key="2">
    <source>
        <dbReference type="Proteomes" id="UP001055091"/>
    </source>
</evidence>
<dbReference type="AlphaFoldDB" id="A0A413XHH4"/>
<dbReference type="Pfam" id="PF09382">
    <property type="entry name" value="RQC"/>
    <property type="match status" value="1"/>
</dbReference>